<dbReference type="Proteomes" id="UP000274429">
    <property type="component" value="Unassembled WGS sequence"/>
</dbReference>
<keyword evidence="3" id="KW-1185">Reference proteome</keyword>
<proteinExistence type="predicted"/>
<dbReference type="WBParaSite" id="TTAC_0000155501-mRNA-1">
    <property type="protein sequence ID" value="TTAC_0000155501-mRNA-1"/>
    <property type="gene ID" value="TTAC_0000155501"/>
</dbReference>
<reference evidence="2 3" key="2">
    <citation type="submission" date="2018-11" db="EMBL/GenBank/DDBJ databases">
        <authorList>
            <consortium name="Pathogen Informatics"/>
        </authorList>
    </citation>
    <scope>NUCLEOTIDE SEQUENCE [LARGE SCALE GENOMIC DNA]</scope>
</reference>
<evidence type="ECO:0000313" key="2">
    <source>
        <dbReference type="EMBL" id="VDM18181.1"/>
    </source>
</evidence>
<reference evidence="4" key="1">
    <citation type="submission" date="2017-02" db="UniProtKB">
        <authorList>
            <consortium name="WormBaseParasite"/>
        </authorList>
    </citation>
    <scope>IDENTIFICATION</scope>
</reference>
<sequence length="104" mass="11422">MPTRSLLDAMRSDVGSGRRHLQTTLQEAQSAVARDDCLSLKPLLALPSGEGEGTITEMEFVNPSMEENLLHVRCLRLAQSLVHCGVCLDWLVSSVMHLTAYTLV</sequence>
<evidence type="ECO:0000256" key="1">
    <source>
        <dbReference type="SAM" id="MobiDB-lite"/>
    </source>
</evidence>
<organism evidence="4">
    <name type="scientific">Hydatigena taeniaeformis</name>
    <name type="common">Feline tapeworm</name>
    <name type="synonym">Taenia taeniaeformis</name>
    <dbReference type="NCBI Taxonomy" id="6205"/>
    <lineage>
        <taxon>Eukaryota</taxon>
        <taxon>Metazoa</taxon>
        <taxon>Spiralia</taxon>
        <taxon>Lophotrochozoa</taxon>
        <taxon>Platyhelminthes</taxon>
        <taxon>Cestoda</taxon>
        <taxon>Eucestoda</taxon>
        <taxon>Cyclophyllidea</taxon>
        <taxon>Taeniidae</taxon>
        <taxon>Hydatigera</taxon>
    </lineage>
</organism>
<evidence type="ECO:0000313" key="4">
    <source>
        <dbReference type="WBParaSite" id="TTAC_0000155501-mRNA-1"/>
    </source>
</evidence>
<gene>
    <name evidence="2" type="ORF">TTAC_LOCUS1542</name>
</gene>
<feature type="region of interest" description="Disordered" evidence="1">
    <location>
        <begin position="1"/>
        <end position="20"/>
    </location>
</feature>
<accession>A0A0R3WLB7</accession>
<evidence type="ECO:0000313" key="3">
    <source>
        <dbReference type="Proteomes" id="UP000274429"/>
    </source>
</evidence>
<dbReference type="AlphaFoldDB" id="A0A0R3WLB7"/>
<name>A0A0R3WLB7_HYDTA</name>
<dbReference type="EMBL" id="UYWX01000367">
    <property type="protein sequence ID" value="VDM18181.1"/>
    <property type="molecule type" value="Genomic_DNA"/>
</dbReference>
<protein>
    <submittedName>
        <fullName evidence="4">Dynein light chain</fullName>
    </submittedName>
</protein>